<feature type="region of interest" description="Disordered" evidence="1">
    <location>
        <begin position="42"/>
        <end position="76"/>
    </location>
</feature>
<dbReference type="GO" id="GO:0006164">
    <property type="term" value="P:purine nucleotide biosynthetic process"/>
    <property type="evidence" value="ECO:0007669"/>
    <property type="project" value="TreeGrafter"/>
</dbReference>
<name>A0AA97MXP6_9PASS</name>
<feature type="non-terminal residue" evidence="2">
    <location>
        <position position="115"/>
    </location>
</feature>
<dbReference type="AlphaFoldDB" id="A0AA97MXP6"/>
<gene>
    <name evidence="2" type="primary">Pfas</name>
    <name evidence="2" type="ORF">MENNOV_R07520</name>
</gene>
<accession>A0AA97MXP6</accession>
<dbReference type="Proteomes" id="UP000521578">
    <property type="component" value="Unassembled WGS sequence"/>
</dbReference>
<dbReference type="PANTHER" id="PTHR10099">
    <property type="entry name" value="PHOSPHORIBOSYLFORMYLGLYCINAMIDINE SYNTHASE"/>
    <property type="match status" value="1"/>
</dbReference>
<dbReference type="EMBL" id="VWPS01001836">
    <property type="protein sequence ID" value="NXF00325.1"/>
    <property type="molecule type" value="Genomic_DNA"/>
</dbReference>
<dbReference type="GO" id="GO:0004642">
    <property type="term" value="F:phosphoribosylformylglycinamidine synthase activity"/>
    <property type="evidence" value="ECO:0007669"/>
    <property type="project" value="TreeGrafter"/>
</dbReference>
<reference evidence="2" key="1">
    <citation type="submission" date="2022-12" db="EMBL/GenBank/DDBJ databases">
        <title>Bird 10,000 Genomes (B10K) Project - Family phase.</title>
        <authorList>
            <person name="Zhang G."/>
        </authorList>
    </citation>
    <scope>NUCLEOTIDE SEQUENCE</scope>
    <source>
        <strain evidence="2">B10K-CU-030-46</strain>
        <tissue evidence="2">Muscle</tissue>
    </source>
</reference>
<comment type="caution">
    <text evidence="2">The sequence shown here is derived from an EMBL/GenBank/DDBJ whole genome shotgun (WGS) entry which is preliminary data.</text>
</comment>
<organism evidence="2">
    <name type="scientific">Menura novaehollandiae</name>
    <name type="common">superb lyrebird</name>
    <dbReference type="NCBI Taxonomy" id="47692"/>
    <lineage>
        <taxon>Eukaryota</taxon>
        <taxon>Metazoa</taxon>
        <taxon>Chordata</taxon>
        <taxon>Craniata</taxon>
        <taxon>Vertebrata</taxon>
        <taxon>Euteleostomi</taxon>
        <taxon>Archelosauria</taxon>
        <taxon>Archosauria</taxon>
        <taxon>Dinosauria</taxon>
        <taxon>Saurischia</taxon>
        <taxon>Theropoda</taxon>
        <taxon>Coelurosauria</taxon>
        <taxon>Aves</taxon>
        <taxon>Neognathae</taxon>
        <taxon>Neoaves</taxon>
        <taxon>Telluraves</taxon>
        <taxon>Australaves</taxon>
        <taxon>Passeriformes</taxon>
        <taxon>Menuridae</taxon>
        <taxon>Menura</taxon>
    </lineage>
</organism>
<feature type="non-terminal residue" evidence="2">
    <location>
        <position position="1"/>
    </location>
</feature>
<evidence type="ECO:0000313" key="3">
    <source>
        <dbReference type="Proteomes" id="UP000521578"/>
    </source>
</evidence>
<dbReference type="InterPro" id="IPR029062">
    <property type="entry name" value="Class_I_gatase-like"/>
</dbReference>
<dbReference type="PANTHER" id="PTHR10099:SF1">
    <property type="entry name" value="PHOSPHORIBOSYLFORMYLGLYCINAMIDINE SYNTHASE"/>
    <property type="match status" value="1"/>
</dbReference>
<keyword evidence="3" id="KW-1185">Reference proteome</keyword>
<dbReference type="GO" id="GO:0005737">
    <property type="term" value="C:cytoplasm"/>
    <property type="evidence" value="ECO:0007669"/>
    <property type="project" value="TreeGrafter"/>
</dbReference>
<evidence type="ECO:0000313" key="2">
    <source>
        <dbReference type="EMBL" id="NXF00325.1"/>
    </source>
</evidence>
<dbReference type="SUPFAM" id="SSF52317">
    <property type="entry name" value="Class I glutamine amidotransferase-like"/>
    <property type="match status" value="1"/>
</dbReference>
<proteinExistence type="predicted"/>
<dbReference type="SMART" id="SM01211">
    <property type="entry name" value="GATase_5"/>
    <property type="match status" value="1"/>
</dbReference>
<dbReference type="Pfam" id="PF13507">
    <property type="entry name" value="GATase_5"/>
    <property type="match status" value="1"/>
</dbReference>
<protein>
    <submittedName>
        <fullName evidence="2">PUR4 synthase</fullName>
    </submittedName>
</protein>
<dbReference type="Gene3D" id="3.40.50.880">
    <property type="match status" value="1"/>
</dbReference>
<sequence>GWAASIQFNPKVGGALEPPRKRPDTFSLGVCNGCQLMPPLGWVGPPTGEAHLGTPGDPPREEGTLGPPPMVALEPPLSGRFESRFVTVRVEAGPPPLLRGMEGAVLGVWVAHGEP</sequence>
<evidence type="ECO:0000256" key="1">
    <source>
        <dbReference type="SAM" id="MobiDB-lite"/>
    </source>
</evidence>
<feature type="region of interest" description="Disordered" evidence="1">
    <location>
        <begin position="1"/>
        <end position="21"/>
    </location>
</feature>